<sequence>MEEPEKVTLVTTRWRRTSSFHQRNQDGDAADNGGVAMADGRKGSQETGVRGRPPGKMTKYVECWGADKPFANITESTLAKNIGLTVRLLGTVIQLSPLLNILNLQHFCRYEKG</sequence>
<reference evidence="2" key="2">
    <citation type="submission" date="2017-10" db="EMBL/GenBank/DDBJ databases">
        <title>Ladona fulva Genome sequencing and assembly.</title>
        <authorList>
            <person name="Murali S."/>
            <person name="Richards S."/>
            <person name="Bandaranaike D."/>
            <person name="Bellair M."/>
            <person name="Blankenburg K."/>
            <person name="Chao H."/>
            <person name="Dinh H."/>
            <person name="Doddapaneni H."/>
            <person name="Dugan-Rocha S."/>
            <person name="Elkadiri S."/>
            <person name="Gnanaolivu R."/>
            <person name="Hernandez B."/>
            <person name="Skinner E."/>
            <person name="Javaid M."/>
            <person name="Lee S."/>
            <person name="Li M."/>
            <person name="Ming W."/>
            <person name="Munidasa M."/>
            <person name="Muniz J."/>
            <person name="Nguyen L."/>
            <person name="Hughes D."/>
            <person name="Osuji N."/>
            <person name="Pu L.-L."/>
            <person name="Puazo M."/>
            <person name="Qu C."/>
            <person name="Quiroz J."/>
            <person name="Raj R."/>
            <person name="Weissenberger G."/>
            <person name="Xin Y."/>
            <person name="Zou X."/>
            <person name="Han Y."/>
            <person name="Worley K."/>
            <person name="Muzny D."/>
            <person name="Gibbs R."/>
        </authorList>
    </citation>
    <scope>NUCLEOTIDE SEQUENCE</scope>
    <source>
        <strain evidence="2">Sampled in the wild</strain>
    </source>
</reference>
<comment type="caution">
    <text evidence="2">The sequence shown here is derived from an EMBL/GenBank/DDBJ whole genome shotgun (WGS) entry which is preliminary data.</text>
</comment>
<accession>A0A8K0P8Z9</accession>
<keyword evidence="3" id="KW-1185">Reference proteome</keyword>
<proteinExistence type="predicted"/>
<feature type="region of interest" description="Disordered" evidence="1">
    <location>
        <begin position="16"/>
        <end position="54"/>
    </location>
</feature>
<dbReference type="AlphaFoldDB" id="A0A8K0P8Z9"/>
<dbReference type="EMBL" id="KZ308874">
    <property type="protein sequence ID" value="KAG8235084.1"/>
    <property type="molecule type" value="Genomic_DNA"/>
</dbReference>
<evidence type="ECO:0000313" key="2">
    <source>
        <dbReference type="EMBL" id="KAG8235084.1"/>
    </source>
</evidence>
<name>A0A8K0P8Z9_LADFU</name>
<organism evidence="2 3">
    <name type="scientific">Ladona fulva</name>
    <name type="common">Scarce chaser dragonfly</name>
    <name type="synonym">Libellula fulva</name>
    <dbReference type="NCBI Taxonomy" id="123851"/>
    <lineage>
        <taxon>Eukaryota</taxon>
        <taxon>Metazoa</taxon>
        <taxon>Ecdysozoa</taxon>
        <taxon>Arthropoda</taxon>
        <taxon>Hexapoda</taxon>
        <taxon>Insecta</taxon>
        <taxon>Pterygota</taxon>
        <taxon>Palaeoptera</taxon>
        <taxon>Odonata</taxon>
        <taxon>Epiprocta</taxon>
        <taxon>Anisoptera</taxon>
        <taxon>Libelluloidea</taxon>
        <taxon>Libellulidae</taxon>
        <taxon>Ladona</taxon>
    </lineage>
</organism>
<dbReference type="OrthoDB" id="2107370at2759"/>
<protein>
    <submittedName>
        <fullName evidence="2">Uncharacterized protein</fullName>
    </submittedName>
</protein>
<reference evidence="2" key="1">
    <citation type="submission" date="2013-04" db="EMBL/GenBank/DDBJ databases">
        <authorList>
            <person name="Qu J."/>
            <person name="Murali S.C."/>
            <person name="Bandaranaike D."/>
            <person name="Bellair M."/>
            <person name="Blankenburg K."/>
            <person name="Chao H."/>
            <person name="Dinh H."/>
            <person name="Doddapaneni H."/>
            <person name="Downs B."/>
            <person name="Dugan-Rocha S."/>
            <person name="Elkadiri S."/>
            <person name="Gnanaolivu R.D."/>
            <person name="Hernandez B."/>
            <person name="Javaid M."/>
            <person name="Jayaseelan J.C."/>
            <person name="Lee S."/>
            <person name="Li M."/>
            <person name="Ming W."/>
            <person name="Munidasa M."/>
            <person name="Muniz J."/>
            <person name="Nguyen L."/>
            <person name="Ongeri F."/>
            <person name="Osuji N."/>
            <person name="Pu L.-L."/>
            <person name="Puazo M."/>
            <person name="Qu C."/>
            <person name="Quiroz J."/>
            <person name="Raj R."/>
            <person name="Weissenberger G."/>
            <person name="Xin Y."/>
            <person name="Zou X."/>
            <person name="Han Y."/>
            <person name="Richards S."/>
            <person name="Worley K."/>
            <person name="Muzny D."/>
            <person name="Gibbs R."/>
        </authorList>
    </citation>
    <scope>NUCLEOTIDE SEQUENCE</scope>
    <source>
        <strain evidence="2">Sampled in the wild</strain>
    </source>
</reference>
<gene>
    <name evidence="2" type="ORF">J437_LFUL014752</name>
</gene>
<evidence type="ECO:0000313" key="3">
    <source>
        <dbReference type="Proteomes" id="UP000792457"/>
    </source>
</evidence>
<dbReference type="Proteomes" id="UP000792457">
    <property type="component" value="Unassembled WGS sequence"/>
</dbReference>
<evidence type="ECO:0000256" key="1">
    <source>
        <dbReference type="SAM" id="MobiDB-lite"/>
    </source>
</evidence>